<evidence type="ECO:0000256" key="2">
    <source>
        <dbReference type="ARBA" id="ARBA00022491"/>
    </source>
</evidence>
<dbReference type="GO" id="GO:0005667">
    <property type="term" value="C:transcription regulator complex"/>
    <property type="evidence" value="ECO:0007669"/>
    <property type="project" value="TreeGrafter"/>
</dbReference>
<feature type="domain" description="SANT" evidence="11">
    <location>
        <begin position="279"/>
        <end position="330"/>
    </location>
</feature>
<dbReference type="InterPro" id="IPR009057">
    <property type="entry name" value="Homeodomain-like_sf"/>
</dbReference>
<dbReference type="GO" id="GO:0003714">
    <property type="term" value="F:transcription corepressor activity"/>
    <property type="evidence" value="ECO:0007669"/>
    <property type="project" value="TreeGrafter"/>
</dbReference>
<dbReference type="PANTHER" id="PTHR16089:SF28">
    <property type="entry name" value="REST COREPRESSOR"/>
    <property type="match status" value="1"/>
</dbReference>
<comment type="subcellular location">
    <subcellularLocation>
        <location evidence="1">Nucleus</location>
    </subcellularLocation>
</comment>
<evidence type="ECO:0000256" key="1">
    <source>
        <dbReference type="ARBA" id="ARBA00004123"/>
    </source>
</evidence>
<dbReference type="InterPro" id="IPR051066">
    <property type="entry name" value="Trans_reg/Corepressor"/>
</dbReference>
<dbReference type="InterPro" id="IPR001005">
    <property type="entry name" value="SANT/Myb"/>
</dbReference>
<evidence type="ECO:0000256" key="4">
    <source>
        <dbReference type="ARBA" id="ARBA00023015"/>
    </source>
</evidence>
<dbReference type="HOGENOM" id="CLU_026741_0_1_1"/>
<keyword evidence="3" id="KW-0677">Repeat</keyword>
<dbReference type="Gene3D" id="1.10.10.60">
    <property type="entry name" value="Homeodomain-like"/>
    <property type="match status" value="1"/>
</dbReference>
<sequence length="422" mass="47543">MRVGDDYQVRVPAFHAGWWKQIDAKAEAMLVWAPHREVGDVKLDEYIHVAKEKHGYNVEQALGMLFWHKHSVDKALTDLANFTPFPDDWTVEDKVLFEQAFSFHGKSFHRIRQMLPDKSIASLVKYYYSWKKTRSRTSLMDRQARKLTNNKEESDEEAGGSGNSDSDMDSIKENGTQQKEEAKALSTSSSSVRTVKKADGSHLRMRKAQTPRGMFLQYDDLIAIATGPPGQGEALLKQLDTELVTLKRQVQNNKQLLGMNKQKTNAGVDVLRPTEGPSKINHRWSNEELLLAVQGVRRYGKNFKAIAEVIGNKSEAHVRSFFVNHRRRYNLDEVLAEYEKEYGTQPTSRTEEEMEIDIKEDDAVVPVTNGESKSDSPSPVTDSKGAPPPPLLKQSPPSKITDLAVPTTSSNGQTMPPLVRHA</sequence>
<dbReference type="Pfam" id="PF20878">
    <property type="entry name" value="REST_helical"/>
    <property type="match status" value="1"/>
</dbReference>
<reference evidence="14" key="1">
    <citation type="submission" date="2012-12" db="EMBL/GenBank/DDBJ databases">
        <authorList>
            <person name="Hellsten U."/>
            <person name="Grimwood J."/>
            <person name="Chapman J.A."/>
            <person name="Shapiro H."/>
            <person name="Aerts A."/>
            <person name="Otillar R.P."/>
            <person name="Terry A.Y."/>
            <person name="Boore J.L."/>
            <person name="Simakov O."/>
            <person name="Marletaz F."/>
            <person name="Cho S.-J."/>
            <person name="Edsinger-Gonzales E."/>
            <person name="Havlak P."/>
            <person name="Kuo D.-H."/>
            <person name="Larsson T."/>
            <person name="Lv J."/>
            <person name="Arendt D."/>
            <person name="Savage R."/>
            <person name="Osoegawa K."/>
            <person name="de Jong P."/>
            <person name="Lindberg D.R."/>
            <person name="Seaver E.C."/>
            <person name="Weisblat D.A."/>
            <person name="Putnam N.H."/>
            <person name="Grigoriev I.V."/>
            <person name="Rokhsar D.S."/>
        </authorList>
    </citation>
    <scope>NUCLEOTIDE SEQUENCE</scope>
    <source>
        <strain evidence="14">I ESC-2004</strain>
    </source>
</reference>
<dbReference type="GO" id="GO:0000118">
    <property type="term" value="C:histone deacetylase complex"/>
    <property type="evidence" value="ECO:0007669"/>
    <property type="project" value="TreeGrafter"/>
</dbReference>
<evidence type="ECO:0000256" key="6">
    <source>
        <dbReference type="ARBA" id="ARBA00023163"/>
    </source>
</evidence>
<dbReference type="PROSITE" id="PS51293">
    <property type="entry name" value="SANT"/>
    <property type="match status" value="2"/>
</dbReference>
<dbReference type="Proteomes" id="UP000014760">
    <property type="component" value="Unassembled WGS sequence"/>
</dbReference>
<evidence type="ECO:0000256" key="9">
    <source>
        <dbReference type="SAM" id="MobiDB-lite"/>
    </source>
</evidence>
<dbReference type="SMART" id="SM00717">
    <property type="entry name" value="SANT"/>
    <property type="match status" value="2"/>
</dbReference>
<keyword evidence="2" id="KW-0678">Repressor</keyword>
<evidence type="ECO:0000259" key="11">
    <source>
        <dbReference type="PROSITE" id="PS51293"/>
    </source>
</evidence>
<proteinExistence type="inferred from homology"/>
<keyword evidence="6" id="KW-0804">Transcription</keyword>
<feature type="compositionally biased region" description="Polar residues" evidence="9">
    <location>
        <begin position="369"/>
        <end position="381"/>
    </location>
</feature>
<keyword evidence="14" id="KW-1185">Reference proteome</keyword>
<evidence type="ECO:0000313" key="14">
    <source>
        <dbReference type="Proteomes" id="UP000014760"/>
    </source>
</evidence>
<keyword evidence="7" id="KW-0539">Nucleus</keyword>
<dbReference type="Pfam" id="PF00249">
    <property type="entry name" value="Myb_DNA-binding"/>
    <property type="match status" value="2"/>
</dbReference>
<dbReference type="OMA" id="HFFVSYR"/>
<evidence type="ECO:0000256" key="8">
    <source>
        <dbReference type="ARBA" id="ARBA00038011"/>
    </source>
</evidence>
<dbReference type="CDD" id="cd00167">
    <property type="entry name" value="SANT"/>
    <property type="match status" value="1"/>
</dbReference>
<dbReference type="STRING" id="283909.R7TZ84"/>
<gene>
    <name evidence="12" type="ORF">CAPTEDRAFT_148586</name>
</gene>
<keyword evidence="5" id="KW-0175">Coiled coil</keyword>
<feature type="domain" description="ELM2" evidence="10">
    <location>
        <begin position="1"/>
        <end position="83"/>
    </location>
</feature>
<feature type="domain" description="SANT" evidence="11">
    <location>
        <begin position="84"/>
        <end position="135"/>
    </location>
</feature>
<dbReference type="FunFam" id="1.10.10.60:FF:000033">
    <property type="entry name" value="REST corepressor 3"/>
    <property type="match status" value="1"/>
</dbReference>
<dbReference type="SMART" id="SM01189">
    <property type="entry name" value="ELM2"/>
    <property type="match status" value="1"/>
</dbReference>
<evidence type="ECO:0000259" key="10">
    <source>
        <dbReference type="PROSITE" id="PS51156"/>
    </source>
</evidence>
<reference evidence="13" key="3">
    <citation type="submission" date="2015-06" db="UniProtKB">
        <authorList>
            <consortium name="EnsemblMetazoa"/>
        </authorList>
    </citation>
    <scope>IDENTIFICATION</scope>
</reference>
<evidence type="ECO:0000256" key="3">
    <source>
        <dbReference type="ARBA" id="ARBA00022737"/>
    </source>
</evidence>
<organism evidence="12">
    <name type="scientific">Capitella teleta</name>
    <name type="common">Polychaete worm</name>
    <dbReference type="NCBI Taxonomy" id="283909"/>
    <lineage>
        <taxon>Eukaryota</taxon>
        <taxon>Metazoa</taxon>
        <taxon>Spiralia</taxon>
        <taxon>Lophotrochozoa</taxon>
        <taxon>Annelida</taxon>
        <taxon>Polychaeta</taxon>
        <taxon>Sedentaria</taxon>
        <taxon>Scolecida</taxon>
        <taxon>Capitellidae</taxon>
        <taxon>Capitella</taxon>
    </lineage>
</organism>
<feature type="region of interest" description="Disordered" evidence="9">
    <location>
        <begin position="341"/>
        <end position="422"/>
    </location>
</feature>
<evidence type="ECO:0000313" key="13">
    <source>
        <dbReference type="EnsemblMetazoa" id="CapteP148586"/>
    </source>
</evidence>
<evidence type="ECO:0000256" key="7">
    <source>
        <dbReference type="ARBA" id="ARBA00023242"/>
    </source>
</evidence>
<dbReference type="GO" id="GO:0006357">
    <property type="term" value="P:regulation of transcription by RNA polymerase II"/>
    <property type="evidence" value="ECO:0007669"/>
    <property type="project" value="TreeGrafter"/>
</dbReference>
<dbReference type="PANTHER" id="PTHR16089">
    <property type="entry name" value="REST COREPRESSOR COREST PROTEIN-RELATED"/>
    <property type="match status" value="1"/>
</dbReference>
<reference evidence="12 14" key="2">
    <citation type="journal article" date="2013" name="Nature">
        <title>Insights into bilaterian evolution from three spiralian genomes.</title>
        <authorList>
            <person name="Simakov O."/>
            <person name="Marletaz F."/>
            <person name="Cho S.J."/>
            <person name="Edsinger-Gonzales E."/>
            <person name="Havlak P."/>
            <person name="Hellsten U."/>
            <person name="Kuo D.H."/>
            <person name="Larsson T."/>
            <person name="Lv J."/>
            <person name="Arendt D."/>
            <person name="Savage R."/>
            <person name="Osoegawa K."/>
            <person name="de Jong P."/>
            <person name="Grimwood J."/>
            <person name="Chapman J.A."/>
            <person name="Shapiro H."/>
            <person name="Aerts A."/>
            <person name="Otillar R.P."/>
            <person name="Terry A.Y."/>
            <person name="Boore J.L."/>
            <person name="Grigoriev I.V."/>
            <person name="Lindberg D.R."/>
            <person name="Seaver E.C."/>
            <person name="Weisblat D.A."/>
            <person name="Putnam N.H."/>
            <person name="Rokhsar D.S."/>
        </authorList>
    </citation>
    <scope>NUCLEOTIDE SEQUENCE</scope>
    <source>
        <strain evidence="12 14">I ESC-2004</strain>
    </source>
</reference>
<dbReference type="InterPro" id="IPR017884">
    <property type="entry name" value="SANT_dom"/>
</dbReference>
<dbReference type="AlphaFoldDB" id="R7TZ84"/>
<keyword evidence="4" id="KW-0805">Transcription regulation</keyword>
<dbReference type="EMBL" id="KB308745">
    <property type="protein sequence ID" value="ELT96716.1"/>
    <property type="molecule type" value="Genomic_DNA"/>
</dbReference>
<dbReference type="PROSITE" id="PS51156">
    <property type="entry name" value="ELM2"/>
    <property type="match status" value="1"/>
</dbReference>
<dbReference type="EnsemblMetazoa" id="CapteT148586">
    <property type="protein sequence ID" value="CapteP148586"/>
    <property type="gene ID" value="CapteG148586"/>
</dbReference>
<dbReference type="EMBL" id="AMQN01011190">
    <property type="status" value="NOT_ANNOTATED_CDS"/>
    <property type="molecule type" value="Genomic_DNA"/>
</dbReference>
<dbReference type="InterPro" id="IPR000949">
    <property type="entry name" value="ELM2_dom"/>
</dbReference>
<accession>R7TZ84</accession>
<dbReference type="InterPro" id="IPR049048">
    <property type="entry name" value="REST_helical"/>
</dbReference>
<name>R7TZ84_CAPTE</name>
<feature type="region of interest" description="Disordered" evidence="9">
    <location>
        <begin position="139"/>
        <end position="204"/>
    </location>
</feature>
<evidence type="ECO:0008006" key="15">
    <source>
        <dbReference type="Google" id="ProtNLM"/>
    </source>
</evidence>
<protein>
    <recommendedName>
        <fullName evidence="15">REST corepressor 3</fullName>
    </recommendedName>
</protein>
<dbReference type="OrthoDB" id="10064338at2759"/>
<dbReference type="FunFam" id="4.10.1240.50:FF:000002">
    <property type="entry name" value="REST corepressor isoform X1"/>
    <property type="match status" value="1"/>
</dbReference>
<dbReference type="Gene3D" id="1.20.58.1880">
    <property type="match status" value="1"/>
</dbReference>
<dbReference type="Gene3D" id="4.10.1240.50">
    <property type="match status" value="1"/>
</dbReference>
<dbReference type="SUPFAM" id="SSF46689">
    <property type="entry name" value="Homeodomain-like"/>
    <property type="match status" value="2"/>
</dbReference>
<dbReference type="FunFam" id="1.20.58.1880:FF:000001">
    <property type="entry name" value="REST corepressor 1"/>
    <property type="match status" value="1"/>
</dbReference>
<evidence type="ECO:0000313" key="12">
    <source>
        <dbReference type="EMBL" id="ELT96716.1"/>
    </source>
</evidence>
<evidence type="ECO:0000256" key="5">
    <source>
        <dbReference type="ARBA" id="ARBA00023054"/>
    </source>
</evidence>
<comment type="similarity">
    <text evidence="8">Belongs to the CoREST family.</text>
</comment>
<dbReference type="Pfam" id="PF01448">
    <property type="entry name" value="ELM2"/>
    <property type="match status" value="1"/>
</dbReference>